<dbReference type="EMBL" id="JANIID010000026">
    <property type="protein sequence ID" value="MCQ8772955.1"/>
    <property type="molecule type" value="Genomic_DNA"/>
</dbReference>
<proteinExistence type="predicted"/>
<gene>
    <name evidence="1" type="ORF">NQU55_24760</name>
</gene>
<dbReference type="Pfam" id="PF19979">
    <property type="entry name" value="DUF6415"/>
    <property type="match status" value="1"/>
</dbReference>
<dbReference type="Proteomes" id="UP001142374">
    <property type="component" value="Unassembled WGS sequence"/>
</dbReference>
<organism evidence="1 2">
    <name type="scientific">Streptomyces telluris</name>
    <dbReference type="NCBI Taxonomy" id="2720021"/>
    <lineage>
        <taxon>Bacteria</taxon>
        <taxon>Bacillati</taxon>
        <taxon>Actinomycetota</taxon>
        <taxon>Actinomycetes</taxon>
        <taxon>Kitasatosporales</taxon>
        <taxon>Streptomycetaceae</taxon>
        <taxon>Streptomyces</taxon>
    </lineage>
</organism>
<name>A0A9X2LNW9_9ACTN</name>
<dbReference type="InterPro" id="IPR046300">
    <property type="entry name" value="DUF6415"/>
</dbReference>
<evidence type="ECO:0000313" key="2">
    <source>
        <dbReference type="Proteomes" id="UP001142374"/>
    </source>
</evidence>
<evidence type="ECO:0000313" key="1">
    <source>
        <dbReference type="EMBL" id="MCQ8772955.1"/>
    </source>
</evidence>
<sequence>MPPFPRTAHTGGGLTYALPPAGGTVLDSVIRDAIAMDRWLPAPSRVAELADRLRACIEAVVPAVEGAVQGRPVDDPVRVEVLATAAEARHRLGLGPGDGYASAITFARGLGLVARDLLRLQEGLR</sequence>
<accession>A0A9X2LNW9</accession>
<comment type="caution">
    <text evidence="1">The sequence shown here is derived from an EMBL/GenBank/DDBJ whole genome shotgun (WGS) entry which is preliminary data.</text>
</comment>
<protein>
    <submittedName>
        <fullName evidence="1">DUF6415 family natural product biosynthesis protein</fullName>
    </submittedName>
</protein>
<dbReference type="AlphaFoldDB" id="A0A9X2LNW9"/>
<keyword evidence="2" id="KW-1185">Reference proteome</keyword>
<reference evidence="1" key="1">
    <citation type="submission" date="2022-06" db="EMBL/GenBank/DDBJ databases">
        <title>WGS of actinobacteria.</title>
        <authorList>
            <person name="Thawai C."/>
        </authorList>
    </citation>
    <scope>NUCLEOTIDE SEQUENCE</scope>
    <source>
        <strain evidence="1">AA8</strain>
    </source>
</reference>
<dbReference type="RefSeq" id="WP_168092707.1">
    <property type="nucleotide sequence ID" value="NZ_JAATER010000090.1"/>
</dbReference>